<evidence type="ECO:0000256" key="6">
    <source>
        <dbReference type="RuleBase" id="RU361187"/>
    </source>
</evidence>
<evidence type="ECO:0000256" key="3">
    <source>
        <dbReference type="ARBA" id="ARBA00022801"/>
    </source>
</evidence>
<dbReference type="SUPFAM" id="SSF75005">
    <property type="entry name" value="Arabinanase/levansucrase/invertase"/>
    <property type="match status" value="2"/>
</dbReference>
<dbReference type="GO" id="GO:0004553">
    <property type="term" value="F:hydrolase activity, hydrolyzing O-glycosyl compounds"/>
    <property type="evidence" value="ECO:0007669"/>
    <property type="project" value="InterPro"/>
</dbReference>
<evidence type="ECO:0000256" key="1">
    <source>
        <dbReference type="ARBA" id="ARBA00009865"/>
    </source>
</evidence>
<organism evidence="8 9">
    <name type="scientific">Streptomyces xiamenensis</name>
    <dbReference type="NCBI Taxonomy" id="408015"/>
    <lineage>
        <taxon>Bacteria</taxon>
        <taxon>Bacillati</taxon>
        <taxon>Actinomycetota</taxon>
        <taxon>Actinomycetes</taxon>
        <taxon>Kitasatosporales</taxon>
        <taxon>Streptomycetaceae</taxon>
        <taxon>Streptomyces</taxon>
    </lineage>
</organism>
<sequence length="591" mass="65780">MSHHAPSYTNPLIRQRADPHITRRPDGRYWFTATVPAYDRIVLRHADTLQGLSTAREHTVWKRHTSGEMSSHIWAPELHFIDGAWYLYFAAGRAEDPWAIRMYVLRNASPDPLAGVWSELGQLRTPWDSFSLDATTFEHRGTRYLAWAQHHPQRENNTSLFLAAMDTPWSVTGAPLEVSHPELDWETVGFKVNEGPAVLIRNGRVFLAYSAAATDANYCVGLLTADADSDLLDAASWTKSPVPVFRSSEQTGQYGPGHNSFTVAEDGTTDILVHHARNYRDITGDPLDDPNRHTRIQPLGWHPDGTPDFGAPAADGPTDPLPVTGASTGFRYTLTGFTQHGEAALFTAESADALHYEPLPGPGYVPPAGLLRDPSLLRHTDGYYYLVYTTGWEGDTIGFARSADRLRWSHLRDHRLRVPGLARTWAPEFFRDEDGSIHVIVSLDTTGDHRFTPHVLTATSGSLTSWTEPQPMAGLDGSNYIDTCVIRVDGTYHAITKQETTKYLEYATAPSLRGPYTVKGTGDWAGWGNWVEGPALAPLDGGGWRLYYDAYRDGAYRYSDTHDGLRTWSAPRELPGLSGTVRHFSVLREEI</sequence>
<accession>A0A0F7FNL8</accession>
<keyword evidence="9" id="KW-1185">Reference proteome</keyword>
<dbReference type="AlphaFoldDB" id="A0A0F7FNL8"/>
<gene>
    <name evidence="8" type="ORF">SXIM_01550</name>
</gene>
<evidence type="ECO:0000256" key="4">
    <source>
        <dbReference type="ARBA" id="ARBA00023295"/>
    </source>
</evidence>
<dbReference type="EMBL" id="CP009922">
    <property type="protein sequence ID" value="AKG41539.1"/>
    <property type="molecule type" value="Genomic_DNA"/>
</dbReference>
<dbReference type="Gene3D" id="2.115.10.20">
    <property type="entry name" value="Glycosyl hydrolase domain, family 43"/>
    <property type="match status" value="2"/>
</dbReference>
<dbReference type="CDD" id="cd08983">
    <property type="entry name" value="GH43_Bt3655-like"/>
    <property type="match status" value="1"/>
</dbReference>
<dbReference type="RefSeq" id="WP_030726685.1">
    <property type="nucleotide sequence ID" value="NZ_CP009922.3"/>
</dbReference>
<dbReference type="KEGG" id="sxi:SXIM_01550"/>
<dbReference type="CDD" id="cd18817">
    <property type="entry name" value="GH43f_LbAraf43-like"/>
    <property type="match status" value="1"/>
</dbReference>
<name>A0A0F7FNL8_9ACTN</name>
<comment type="similarity">
    <text evidence="1 6">Belongs to the glycosyl hydrolase 43 family.</text>
</comment>
<dbReference type="InterPro" id="IPR006710">
    <property type="entry name" value="Glyco_hydro_43"/>
</dbReference>
<evidence type="ECO:0000256" key="7">
    <source>
        <dbReference type="SAM" id="MobiDB-lite"/>
    </source>
</evidence>
<feature type="site" description="Important for catalytic activity, responsible for pKa modulation of the active site Glu and correct orientation of both the proton donor and substrate" evidence="5">
    <location>
        <position position="133"/>
    </location>
</feature>
<keyword evidence="4 6" id="KW-0326">Glycosidase</keyword>
<evidence type="ECO:0000313" key="9">
    <source>
        <dbReference type="Proteomes" id="UP000034034"/>
    </source>
</evidence>
<dbReference type="InterPro" id="IPR023296">
    <property type="entry name" value="Glyco_hydro_beta-prop_sf"/>
</dbReference>
<reference evidence="8" key="1">
    <citation type="submission" date="2019-08" db="EMBL/GenBank/DDBJ databases">
        <title>Complete genome sequence of a mangrove-derived Streptomyces xiamenensis.</title>
        <authorList>
            <person name="Xu J."/>
        </authorList>
    </citation>
    <scope>NUCLEOTIDE SEQUENCE</scope>
    <source>
        <strain evidence="8">318</strain>
    </source>
</reference>
<proteinExistence type="inferred from homology"/>
<dbReference type="STRING" id="408015.SXIM_01550"/>
<dbReference type="PANTHER" id="PTHR43817">
    <property type="entry name" value="GLYCOSYL HYDROLASE"/>
    <property type="match status" value="1"/>
</dbReference>
<evidence type="ECO:0000256" key="2">
    <source>
        <dbReference type="ARBA" id="ARBA00022729"/>
    </source>
</evidence>
<dbReference type="HOGENOM" id="CLU_435400_0_0_11"/>
<feature type="region of interest" description="Disordered" evidence="7">
    <location>
        <begin position="282"/>
        <end position="315"/>
    </location>
</feature>
<dbReference type="Pfam" id="PF04616">
    <property type="entry name" value="Glyco_hydro_43"/>
    <property type="match status" value="2"/>
</dbReference>
<keyword evidence="3 6" id="KW-0378">Hydrolase</keyword>
<dbReference type="PATRIC" id="fig|408015.6.peg.171"/>
<evidence type="ECO:0000256" key="5">
    <source>
        <dbReference type="PIRSR" id="PIRSR606710-2"/>
    </source>
</evidence>
<dbReference type="Proteomes" id="UP000034034">
    <property type="component" value="Chromosome"/>
</dbReference>
<evidence type="ECO:0000313" key="8">
    <source>
        <dbReference type="EMBL" id="AKG41539.1"/>
    </source>
</evidence>
<dbReference type="GO" id="GO:0005975">
    <property type="term" value="P:carbohydrate metabolic process"/>
    <property type="evidence" value="ECO:0007669"/>
    <property type="project" value="InterPro"/>
</dbReference>
<dbReference type="PANTHER" id="PTHR43817:SF1">
    <property type="entry name" value="HYDROLASE, FAMILY 43, PUTATIVE (AFU_ORTHOLOGUE AFUA_3G01660)-RELATED"/>
    <property type="match status" value="1"/>
</dbReference>
<keyword evidence="2" id="KW-0732">Signal</keyword>
<protein>
    <submittedName>
        <fullName evidence="8">Alpha-N-arabinofuranosidase 2</fullName>
    </submittedName>
</protein>